<proteinExistence type="predicted"/>
<accession>A0A8J5CRC8</accession>
<keyword evidence="1" id="KW-0732">Signal</keyword>
<evidence type="ECO:0008006" key="4">
    <source>
        <dbReference type="Google" id="ProtNLM"/>
    </source>
</evidence>
<dbReference type="EMBL" id="JACEEZ010000923">
    <property type="protein sequence ID" value="KAG0729708.1"/>
    <property type="molecule type" value="Genomic_DNA"/>
</dbReference>
<keyword evidence="3" id="KW-1185">Reference proteome</keyword>
<dbReference type="Proteomes" id="UP000770661">
    <property type="component" value="Unassembled WGS sequence"/>
</dbReference>
<evidence type="ECO:0000313" key="2">
    <source>
        <dbReference type="EMBL" id="KAG0729708.1"/>
    </source>
</evidence>
<protein>
    <recommendedName>
        <fullName evidence="4">Ig-like domain-containing protein</fullName>
    </recommendedName>
</protein>
<reference evidence="2" key="1">
    <citation type="submission" date="2020-07" db="EMBL/GenBank/DDBJ databases">
        <title>The High-quality genome of the commercially important snow crab, Chionoecetes opilio.</title>
        <authorList>
            <person name="Jeong J.-H."/>
            <person name="Ryu S."/>
        </authorList>
    </citation>
    <scope>NUCLEOTIDE SEQUENCE</scope>
    <source>
        <strain evidence="2">MADBK_172401_WGS</strain>
        <tissue evidence="2">Digestive gland</tissue>
    </source>
</reference>
<evidence type="ECO:0000256" key="1">
    <source>
        <dbReference type="SAM" id="SignalP"/>
    </source>
</evidence>
<dbReference type="AlphaFoldDB" id="A0A8J5CRC8"/>
<feature type="signal peptide" evidence="1">
    <location>
        <begin position="1"/>
        <end position="19"/>
    </location>
</feature>
<comment type="caution">
    <text evidence="2">The sequence shown here is derived from an EMBL/GenBank/DDBJ whole genome shotgun (WGS) entry which is preliminary data.</text>
</comment>
<name>A0A8J5CRC8_CHIOP</name>
<feature type="chain" id="PRO_5035297449" description="Ig-like domain-containing protein" evidence="1">
    <location>
        <begin position="20"/>
        <end position="202"/>
    </location>
</feature>
<sequence>MGVYAMLLVASVLISVALALRACGGITVASHKPWPSVWPCVALTAALPPPRPAPPALHPIIANAPRAGPTWRGVSSSARWREPQHAKVHIYIGSTGTLPVVYMPCALMTGAVRGPLAPPFPPGAPRPLATTWDPANPCSNASSSSWTFRRGNRGVYTCVVRGGAGQGARSVTLTLRKPSVPRPVTLPLPRPSTTPLINTYLC</sequence>
<evidence type="ECO:0000313" key="3">
    <source>
        <dbReference type="Proteomes" id="UP000770661"/>
    </source>
</evidence>
<gene>
    <name evidence="2" type="ORF">GWK47_029797</name>
</gene>
<organism evidence="2 3">
    <name type="scientific">Chionoecetes opilio</name>
    <name type="common">Atlantic snow crab</name>
    <name type="synonym">Cancer opilio</name>
    <dbReference type="NCBI Taxonomy" id="41210"/>
    <lineage>
        <taxon>Eukaryota</taxon>
        <taxon>Metazoa</taxon>
        <taxon>Ecdysozoa</taxon>
        <taxon>Arthropoda</taxon>
        <taxon>Crustacea</taxon>
        <taxon>Multicrustacea</taxon>
        <taxon>Malacostraca</taxon>
        <taxon>Eumalacostraca</taxon>
        <taxon>Eucarida</taxon>
        <taxon>Decapoda</taxon>
        <taxon>Pleocyemata</taxon>
        <taxon>Brachyura</taxon>
        <taxon>Eubrachyura</taxon>
        <taxon>Majoidea</taxon>
        <taxon>Majidae</taxon>
        <taxon>Chionoecetes</taxon>
    </lineage>
</organism>